<evidence type="ECO:0008006" key="4">
    <source>
        <dbReference type="Google" id="ProtNLM"/>
    </source>
</evidence>
<evidence type="ECO:0000313" key="2">
    <source>
        <dbReference type="EMBL" id="KAK7025308.1"/>
    </source>
</evidence>
<sequence length="471" mass="52337">MSTVRSNPDSVETLERLALANLPSTTPLKSQPAVFAEDGYNQYIAVASPCYIPGSGLAHQTSIKAHLQDDELPAAVCDVFEKDFPLPLTPYVNIPTGNRMSGLTRLEALIKLASWLPYGGRCMLTLRSACLQLAHVIPVHVQKPYIRWLEWIFGEKFRTLNINGTRNLWILDASTHYAIDRGLIKLVPTLDLLDAVGRFTEAVRKKHTGKLNNDEIGIVREEAFPRGLYKYRVVGLLCTPDFLITRHRMIQEDSSYVEEDMEIKIEPMFGAVYRTTTNPLGPRQPPAAREDLGTLGNNRDGLKISLIHQKGYRCDRSGVDVIDPTSGSTVLELPEDPLLVTVNVGDFLWAIKNRANRDRRIAAAGGDFDEWTVEDLVDNPELATPLRRCLELYETWKRDKVPRAGGRSTTQQSTRTSNREPSEADARRSDWLATKGPDVASSTAPPPVPGAPRKRGYGSKGKKGDSGSHKT</sequence>
<protein>
    <recommendedName>
        <fullName evidence="4">HNH nuclease domain-containing protein</fullName>
    </recommendedName>
</protein>
<feature type="compositionally biased region" description="Basic and acidic residues" evidence="1">
    <location>
        <begin position="462"/>
        <end position="471"/>
    </location>
</feature>
<dbReference type="Proteomes" id="UP001383192">
    <property type="component" value="Unassembled WGS sequence"/>
</dbReference>
<feature type="compositionally biased region" description="Low complexity" evidence="1">
    <location>
        <begin position="407"/>
        <end position="416"/>
    </location>
</feature>
<keyword evidence="3" id="KW-1185">Reference proteome</keyword>
<organism evidence="2 3">
    <name type="scientific">Paramarasmius palmivorus</name>
    <dbReference type="NCBI Taxonomy" id="297713"/>
    <lineage>
        <taxon>Eukaryota</taxon>
        <taxon>Fungi</taxon>
        <taxon>Dikarya</taxon>
        <taxon>Basidiomycota</taxon>
        <taxon>Agaricomycotina</taxon>
        <taxon>Agaricomycetes</taxon>
        <taxon>Agaricomycetidae</taxon>
        <taxon>Agaricales</taxon>
        <taxon>Marasmiineae</taxon>
        <taxon>Marasmiaceae</taxon>
        <taxon>Paramarasmius</taxon>
    </lineage>
</organism>
<reference evidence="2 3" key="1">
    <citation type="submission" date="2024-01" db="EMBL/GenBank/DDBJ databases">
        <title>A draft genome for a cacao thread blight-causing isolate of Paramarasmius palmivorus.</title>
        <authorList>
            <person name="Baruah I.K."/>
            <person name="Bukari Y."/>
            <person name="Amoako-Attah I."/>
            <person name="Meinhardt L.W."/>
            <person name="Bailey B.A."/>
            <person name="Cohen S.P."/>
        </authorList>
    </citation>
    <scope>NUCLEOTIDE SEQUENCE [LARGE SCALE GENOMIC DNA]</scope>
    <source>
        <strain evidence="2 3">GH-12</strain>
    </source>
</reference>
<evidence type="ECO:0000313" key="3">
    <source>
        <dbReference type="Proteomes" id="UP001383192"/>
    </source>
</evidence>
<proteinExistence type="predicted"/>
<accession>A0AAW0BGI1</accession>
<feature type="compositionally biased region" description="Basic residues" evidence="1">
    <location>
        <begin position="452"/>
        <end position="461"/>
    </location>
</feature>
<feature type="region of interest" description="Disordered" evidence="1">
    <location>
        <begin position="401"/>
        <end position="471"/>
    </location>
</feature>
<dbReference type="AlphaFoldDB" id="A0AAW0BGI1"/>
<gene>
    <name evidence="2" type="ORF">VNI00_016090</name>
</gene>
<comment type="caution">
    <text evidence="2">The sequence shown here is derived from an EMBL/GenBank/DDBJ whole genome shotgun (WGS) entry which is preliminary data.</text>
</comment>
<name>A0AAW0BGI1_9AGAR</name>
<dbReference type="EMBL" id="JAYKXP010000117">
    <property type="protein sequence ID" value="KAK7025308.1"/>
    <property type="molecule type" value="Genomic_DNA"/>
</dbReference>
<evidence type="ECO:0000256" key="1">
    <source>
        <dbReference type="SAM" id="MobiDB-lite"/>
    </source>
</evidence>
<feature type="compositionally biased region" description="Basic and acidic residues" evidence="1">
    <location>
        <begin position="417"/>
        <end position="430"/>
    </location>
</feature>